<name>A0A8J2NQ05_9HEXA</name>
<sequence>MSFKWDILFCAAIFLFHFHIVIAAKTGQEIPCRLKWQKSTSVSNPQQVAVLVEEKSKQAIIRSIQNQVAIVGRYDIDSDEGAIIPDIRIAEDEFEIVYSFLTNPEGCTLEWVNMGSKLIPEFSVRADEFSPPEHTFVGRQKSRNTNWLPGHIDAAAGLIYVSVKNSTEEFELGDFQILTSYSAGIDMEVTDVVFERDPFDGPADFMGVDNIFNYGPGEVTVSVEHRKQVTETYTITIQETWVTKTTHTFTLGFKWFKFQRKSVNTVTDTKTETYTTEEETEFKVTQEVTVPPYTSVKACSTIKMSEKQEVEYNANVKYSAIGRTPEEIRALVAKDTDLETEIRADGGVYLSERVRGNFTADVALITNFQVLPYDSEQNCTSAAGP</sequence>
<evidence type="ECO:0000313" key="2">
    <source>
        <dbReference type="EMBL" id="CAG7693064.1"/>
    </source>
</evidence>
<gene>
    <name evidence="2" type="ORF">AFUS01_LOCUS3740</name>
</gene>
<dbReference type="InterPro" id="IPR004991">
    <property type="entry name" value="Aerolysin-like"/>
</dbReference>
<dbReference type="Pfam" id="PF03318">
    <property type="entry name" value="ETX_MTX2"/>
    <property type="match status" value="1"/>
</dbReference>
<keyword evidence="3" id="KW-1185">Reference proteome</keyword>
<protein>
    <submittedName>
        <fullName evidence="2">Uncharacterized protein</fullName>
    </submittedName>
</protein>
<feature type="signal peptide" evidence="1">
    <location>
        <begin position="1"/>
        <end position="23"/>
    </location>
</feature>
<evidence type="ECO:0000256" key="1">
    <source>
        <dbReference type="SAM" id="SignalP"/>
    </source>
</evidence>
<dbReference type="EMBL" id="CAJVCH010022576">
    <property type="protein sequence ID" value="CAG7693064.1"/>
    <property type="molecule type" value="Genomic_DNA"/>
</dbReference>
<dbReference type="Proteomes" id="UP000708208">
    <property type="component" value="Unassembled WGS sequence"/>
</dbReference>
<dbReference type="AlphaFoldDB" id="A0A8J2NQ05"/>
<reference evidence="2" key="1">
    <citation type="submission" date="2021-06" db="EMBL/GenBank/DDBJ databases">
        <authorList>
            <person name="Hodson N. C."/>
            <person name="Mongue J. A."/>
            <person name="Jaron S. K."/>
        </authorList>
    </citation>
    <scope>NUCLEOTIDE SEQUENCE</scope>
</reference>
<keyword evidence="1" id="KW-0732">Signal</keyword>
<feature type="chain" id="PRO_5035211440" evidence="1">
    <location>
        <begin position="24"/>
        <end position="385"/>
    </location>
</feature>
<proteinExistence type="predicted"/>
<organism evidence="2 3">
    <name type="scientific">Allacma fusca</name>
    <dbReference type="NCBI Taxonomy" id="39272"/>
    <lineage>
        <taxon>Eukaryota</taxon>
        <taxon>Metazoa</taxon>
        <taxon>Ecdysozoa</taxon>
        <taxon>Arthropoda</taxon>
        <taxon>Hexapoda</taxon>
        <taxon>Collembola</taxon>
        <taxon>Symphypleona</taxon>
        <taxon>Sminthuridae</taxon>
        <taxon>Allacma</taxon>
    </lineage>
</organism>
<comment type="caution">
    <text evidence="2">The sequence shown here is derived from an EMBL/GenBank/DDBJ whole genome shotgun (WGS) entry which is preliminary data.</text>
</comment>
<evidence type="ECO:0000313" key="3">
    <source>
        <dbReference type="Proteomes" id="UP000708208"/>
    </source>
</evidence>
<accession>A0A8J2NQ05</accession>